<evidence type="ECO:0000256" key="2">
    <source>
        <dbReference type="SAM" id="Phobius"/>
    </source>
</evidence>
<dbReference type="KEGG" id="ncu:F0U83_05460"/>
<accession>A0A5P1RA88</accession>
<proteinExistence type="predicted"/>
<sequence>MARSKAQLVFYIVTPLLLIGIAAGGYLIYQRMQAQHAQNKKELERFGYEMVATTRSFETTGELGTKQLPPTFDEDKLTPTQKVIRSLIRDKENLLTENKDLQDSIEALQLQIAELEEYKKLNERFAPEKLIDELKGVERQLRAFLIRNPDAERFSTIQIETMAAAGAAEYKAYITRNRLMLSEDKKQNVISDYLPGYAFCIGDGIEVAANSPAEERKLAGYFRTEDASILPEALYQDLSTVIEPCQLTLREQLDKDQG</sequence>
<feature type="transmembrane region" description="Helical" evidence="2">
    <location>
        <begin position="6"/>
        <end position="29"/>
    </location>
</feature>
<organism evidence="3 4">
    <name type="scientific">Neptunomonas concharum</name>
    <dbReference type="NCBI Taxonomy" id="1031538"/>
    <lineage>
        <taxon>Bacteria</taxon>
        <taxon>Pseudomonadati</taxon>
        <taxon>Pseudomonadota</taxon>
        <taxon>Gammaproteobacteria</taxon>
        <taxon>Oceanospirillales</taxon>
        <taxon>Oceanospirillaceae</taxon>
        <taxon>Neptunomonas</taxon>
    </lineage>
</organism>
<dbReference type="AlphaFoldDB" id="A0A5P1RA88"/>
<keyword evidence="2" id="KW-1133">Transmembrane helix</keyword>
<feature type="coiled-coil region" evidence="1">
    <location>
        <begin position="84"/>
        <end position="118"/>
    </location>
</feature>
<keyword evidence="1" id="KW-0175">Coiled coil</keyword>
<evidence type="ECO:0000313" key="3">
    <source>
        <dbReference type="EMBL" id="QEQ96195.1"/>
    </source>
</evidence>
<name>A0A5P1RA88_9GAMM</name>
<dbReference type="RefSeq" id="WP_138988575.1">
    <property type="nucleotide sequence ID" value="NZ_CP043869.1"/>
</dbReference>
<keyword evidence="4" id="KW-1185">Reference proteome</keyword>
<keyword evidence="2" id="KW-0472">Membrane</keyword>
<dbReference type="OrthoDB" id="6087362at2"/>
<protein>
    <submittedName>
        <fullName evidence="3">Uncharacterized protein</fullName>
    </submittedName>
</protein>
<keyword evidence="2" id="KW-0812">Transmembrane</keyword>
<evidence type="ECO:0000313" key="4">
    <source>
        <dbReference type="Proteomes" id="UP000324760"/>
    </source>
</evidence>
<dbReference type="EMBL" id="CP043869">
    <property type="protein sequence ID" value="QEQ96195.1"/>
    <property type="molecule type" value="Genomic_DNA"/>
</dbReference>
<dbReference type="Proteomes" id="UP000324760">
    <property type="component" value="Chromosome"/>
</dbReference>
<reference evidence="3 4" key="1">
    <citation type="journal article" date="2019" name="Biochem. Eng. J.">
        <title>Metabolic engineering of the marine bacteria Neptunomonas concharum for the production of acetoin and meso-2,3-butanediol from acetate.</title>
        <authorList>
            <person name="Li W."/>
            <person name="Pu N."/>
            <person name="Liu C.-X."/>
            <person name="Yuan Q.-P."/>
            <person name="Li Z.-J."/>
        </authorList>
    </citation>
    <scope>NUCLEOTIDE SEQUENCE [LARGE SCALE GENOMIC DNA]</scope>
    <source>
        <strain evidence="3 4">JCM17730</strain>
    </source>
</reference>
<gene>
    <name evidence="3" type="ORF">F0U83_05460</name>
</gene>
<evidence type="ECO:0000256" key="1">
    <source>
        <dbReference type="SAM" id="Coils"/>
    </source>
</evidence>